<keyword evidence="8" id="KW-1185">Reference proteome</keyword>
<dbReference type="GO" id="GO:0022625">
    <property type="term" value="C:cytosolic large ribosomal subunit"/>
    <property type="evidence" value="ECO:0007669"/>
    <property type="project" value="TreeGrafter"/>
</dbReference>
<dbReference type="GO" id="GO:0006412">
    <property type="term" value="P:translation"/>
    <property type="evidence" value="ECO:0007669"/>
    <property type="project" value="UniProtKB-UniRule"/>
</dbReference>
<dbReference type="Pfam" id="PF00327">
    <property type="entry name" value="Ribosomal_L30"/>
    <property type="match status" value="1"/>
</dbReference>
<dbReference type="RefSeq" id="WP_184170382.1">
    <property type="nucleotide sequence ID" value="NZ_JACHGF010000001.1"/>
</dbReference>
<proteinExistence type="inferred from homology"/>
<dbReference type="PIRSF" id="PIRSF002211">
    <property type="entry name" value="Ribosomal_L30_bac-type"/>
    <property type="match status" value="1"/>
</dbReference>
<gene>
    <name evidence="5" type="primary">rpmD</name>
    <name evidence="7" type="ORF">HNQ92_000492</name>
</gene>
<dbReference type="NCBIfam" id="TIGR01308">
    <property type="entry name" value="rpmD_bact"/>
    <property type="match status" value="1"/>
</dbReference>
<dbReference type="FunFam" id="3.30.1390.20:FF:000001">
    <property type="entry name" value="50S ribosomal protein L30"/>
    <property type="match status" value="1"/>
</dbReference>
<dbReference type="InterPro" id="IPR016082">
    <property type="entry name" value="Ribosomal_uL30_ferredoxin-like"/>
</dbReference>
<dbReference type="PANTHER" id="PTHR15892">
    <property type="entry name" value="MITOCHONDRIAL RIBOSOMAL PROTEIN L30"/>
    <property type="match status" value="1"/>
</dbReference>
<evidence type="ECO:0000259" key="6">
    <source>
        <dbReference type="Pfam" id="PF00327"/>
    </source>
</evidence>
<keyword evidence="4 5" id="KW-0687">Ribonucleoprotein</keyword>
<comment type="caution">
    <text evidence="7">The sequence shown here is derived from an EMBL/GenBank/DDBJ whole genome shotgun (WGS) entry which is preliminary data.</text>
</comment>
<dbReference type="InterPro" id="IPR036919">
    <property type="entry name" value="Ribo_uL30_ferredoxin-like_sf"/>
</dbReference>
<comment type="similarity">
    <text evidence="1 5">Belongs to the universal ribosomal protein uL30 family.</text>
</comment>
<name>A0A840TGN0_9BACT</name>
<comment type="subunit">
    <text evidence="2 5">Part of the 50S ribosomal subunit.</text>
</comment>
<dbReference type="Gene3D" id="3.30.1390.20">
    <property type="entry name" value="Ribosomal protein L30, ferredoxin-like fold domain"/>
    <property type="match status" value="1"/>
</dbReference>
<evidence type="ECO:0000256" key="4">
    <source>
        <dbReference type="ARBA" id="ARBA00023274"/>
    </source>
</evidence>
<reference evidence="7 8" key="1">
    <citation type="submission" date="2020-08" db="EMBL/GenBank/DDBJ databases">
        <title>Genomic Encyclopedia of Type Strains, Phase IV (KMG-IV): sequencing the most valuable type-strain genomes for metagenomic binning, comparative biology and taxonomic classification.</title>
        <authorList>
            <person name="Goeker M."/>
        </authorList>
    </citation>
    <scope>NUCLEOTIDE SEQUENCE [LARGE SCALE GENOMIC DNA]</scope>
    <source>
        <strain evidence="7 8">DSM 105074</strain>
    </source>
</reference>
<evidence type="ECO:0000256" key="1">
    <source>
        <dbReference type="ARBA" id="ARBA00007594"/>
    </source>
</evidence>
<dbReference type="EMBL" id="JACHGF010000001">
    <property type="protein sequence ID" value="MBB5282371.1"/>
    <property type="molecule type" value="Genomic_DNA"/>
</dbReference>
<dbReference type="Proteomes" id="UP000557307">
    <property type="component" value="Unassembled WGS sequence"/>
</dbReference>
<protein>
    <recommendedName>
        <fullName evidence="5">Large ribosomal subunit protein uL30</fullName>
    </recommendedName>
</protein>
<evidence type="ECO:0000256" key="5">
    <source>
        <dbReference type="HAMAP-Rule" id="MF_01371"/>
    </source>
</evidence>
<feature type="domain" description="Large ribosomal subunit protein uL30-like ferredoxin-like fold" evidence="6">
    <location>
        <begin position="4"/>
        <end position="54"/>
    </location>
</feature>
<dbReference type="AlphaFoldDB" id="A0A840TGN0"/>
<evidence type="ECO:0000256" key="2">
    <source>
        <dbReference type="ARBA" id="ARBA00011838"/>
    </source>
</evidence>
<evidence type="ECO:0000313" key="7">
    <source>
        <dbReference type="EMBL" id="MBB5282371.1"/>
    </source>
</evidence>
<organism evidence="7 8">
    <name type="scientific">Rhabdobacter roseus</name>
    <dbReference type="NCBI Taxonomy" id="1655419"/>
    <lineage>
        <taxon>Bacteria</taxon>
        <taxon>Pseudomonadati</taxon>
        <taxon>Bacteroidota</taxon>
        <taxon>Cytophagia</taxon>
        <taxon>Cytophagales</taxon>
        <taxon>Cytophagaceae</taxon>
        <taxon>Rhabdobacter</taxon>
    </lineage>
</organism>
<dbReference type="HAMAP" id="MF_01371_B">
    <property type="entry name" value="Ribosomal_uL30_B"/>
    <property type="match status" value="1"/>
</dbReference>
<dbReference type="GO" id="GO:0003735">
    <property type="term" value="F:structural constituent of ribosome"/>
    <property type="evidence" value="ECO:0007669"/>
    <property type="project" value="InterPro"/>
</dbReference>
<evidence type="ECO:0000256" key="3">
    <source>
        <dbReference type="ARBA" id="ARBA00022980"/>
    </source>
</evidence>
<sequence length="59" mass="6717">MSKVRITQVRSTIDRPENQKRTIKALGLGKINRSVEKENTDTLAGMIRKVSHLVQVEEI</sequence>
<dbReference type="SUPFAM" id="SSF55129">
    <property type="entry name" value="Ribosomal protein L30p/L7e"/>
    <property type="match status" value="1"/>
</dbReference>
<dbReference type="InterPro" id="IPR005996">
    <property type="entry name" value="Ribosomal_uL30_bac-type"/>
</dbReference>
<keyword evidence="3 5" id="KW-0689">Ribosomal protein</keyword>
<accession>A0A840TGN0</accession>
<dbReference type="PANTHER" id="PTHR15892:SF2">
    <property type="entry name" value="LARGE RIBOSOMAL SUBUNIT PROTEIN UL30M"/>
    <property type="match status" value="1"/>
</dbReference>
<dbReference type="CDD" id="cd01658">
    <property type="entry name" value="Ribosomal_L30"/>
    <property type="match status" value="1"/>
</dbReference>
<evidence type="ECO:0000313" key="8">
    <source>
        <dbReference type="Proteomes" id="UP000557307"/>
    </source>
</evidence>